<keyword evidence="2" id="KW-1185">Reference proteome</keyword>
<dbReference type="Proteomes" id="UP000798662">
    <property type="component" value="Chromosome 2"/>
</dbReference>
<protein>
    <submittedName>
        <fullName evidence="1">Uncharacterized protein</fullName>
    </submittedName>
</protein>
<name>A0ACC3C1E0_PYRYE</name>
<comment type="caution">
    <text evidence="1">The sequence shown here is derived from an EMBL/GenBank/DDBJ whole genome shotgun (WGS) entry which is preliminary data.</text>
</comment>
<evidence type="ECO:0000313" key="2">
    <source>
        <dbReference type="Proteomes" id="UP000798662"/>
    </source>
</evidence>
<accession>A0ACC3C1E0</accession>
<evidence type="ECO:0000313" key="1">
    <source>
        <dbReference type="EMBL" id="KAK1863918.1"/>
    </source>
</evidence>
<organism evidence="1 2">
    <name type="scientific">Pyropia yezoensis</name>
    <name type="common">Susabi-nori</name>
    <name type="synonym">Porphyra yezoensis</name>
    <dbReference type="NCBI Taxonomy" id="2788"/>
    <lineage>
        <taxon>Eukaryota</taxon>
        <taxon>Rhodophyta</taxon>
        <taxon>Bangiophyceae</taxon>
        <taxon>Bangiales</taxon>
        <taxon>Bangiaceae</taxon>
        <taxon>Pyropia</taxon>
    </lineage>
</organism>
<gene>
    <name evidence="1" type="ORF">I4F81_006471</name>
</gene>
<proteinExistence type="predicted"/>
<dbReference type="EMBL" id="CM020619">
    <property type="protein sequence ID" value="KAK1863918.1"/>
    <property type="molecule type" value="Genomic_DNA"/>
</dbReference>
<reference evidence="1" key="1">
    <citation type="submission" date="2019-11" db="EMBL/GenBank/DDBJ databases">
        <title>Nori genome reveals adaptations in red seaweeds to the harsh intertidal environment.</title>
        <authorList>
            <person name="Wang D."/>
            <person name="Mao Y."/>
        </authorList>
    </citation>
    <scope>NUCLEOTIDE SEQUENCE</scope>
    <source>
        <tissue evidence="1">Gametophyte</tissue>
    </source>
</reference>
<sequence>MDLENGGEAAGRPALRRTVLTDEQRDEIREAFDLFDADGSGTIEGKELKTAMRALGFEPHKDELKKMIASVDARGDGRINLEEFTALMGARINEKDVQDEMLKAFELFDSGGTGRITLADLKRVAESLGESMTEKELSEMISEADVDGDGAVNKNEFVAIMRKTDLW</sequence>